<sequence length="244" mass="26631">MGVVTSPSKDALISPKPMVSGGRVVPKRIPYNEEDFQVIKYSTSPYSGWNEVAAVERGLKSIVKYIKEAGISLVVLPGMGAKPLHKAIQILCPDIPSLHCPALSKLGKKSQSEIDQIIGQDIRLQQIAEEHKNGILFLDDAVCVGRTLFEIKTAMKRVFDIDVHTGALFVVGDGSSIQEGKYPDIKGTNIVHDHAPTWYFMHRDPELHGVEGDEALDIAVKEIAIIANNIAADLGIAIRPPCLY</sequence>
<reference evidence="1 2" key="1">
    <citation type="journal article" date="2020" name="Biotechnol. Biofuels">
        <title>New insights from the biogas microbiome by comprehensive genome-resolved metagenomics of nearly 1600 species originating from multiple anaerobic digesters.</title>
        <authorList>
            <person name="Campanaro S."/>
            <person name="Treu L."/>
            <person name="Rodriguez-R L.M."/>
            <person name="Kovalovszki A."/>
            <person name="Ziels R.M."/>
            <person name="Maus I."/>
            <person name="Zhu X."/>
            <person name="Kougias P.G."/>
            <person name="Basile A."/>
            <person name="Luo G."/>
            <person name="Schluter A."/>
            <person name="Konstantinidis K.T."/>
            <person name="Angelidaki I."/>
        </authorList>
    </citation>
    <scope>NUCLEOTIDE SEQUENCE [LARGE SCALE GENOMIC DNA]</scope>
    <source>
        <strain evidence="1">AS27yjCOA_65</strain>
    </source>
</reference>
<name>A0A7X9FSQ2_9DELT</name>
<dbReference type="EMBL" id="JAAZON010000481">
    <property type="protein sequence ID" value="NMC63605.1"/>
    <property type="molecule type" value="Genomic_DNA"/>
</dbReference>
<protein>
    <submittedName>
        <fullName evidence="1">Uncharacterized protein</fullName>
    </submittedName>
</protein>
<gene>
    <name evidence="1" type="ORF">GYA55_10625</name>
</gene>
<evidence type="ECO:0000313" key="2">
    <source>
        <dbReference type="Proteomes" id="UP000524246"/>
    </source>
</evidence>
<comment type="caution">
    <text evidence="1">The sequence shown here is derived from an EMBL/GenBank/DDBJ whole genome shotgun (WGS) entry which is preliminary data.</text>
</comment>
<dbReference type="Proteomes" id="UP000524246">
    <property type="component" value="Unassembled WGS sequence"/>
</dbReference>
<dbReference type="AlphaFoldDB" id="A0A7X9FSQ2"/>
<accession>A0A7X9FSQ2</accession>
<organism evidence="1 2">
    <name type="scientific">SAR324 cluster bacterium</name>
    <dbReference type="NCBI Taxonomy" id="2024889"/>
    <lineage>
        <taxon>Bacteria</taxon>
        <taxon>Deltaproteobacteria</taxon>
        <taxon>SAR324 cluster</taxon>
    </lineage>
</organism>
<proteinExistence type="predicted"/>
<evidence type="ECO:0000313" key="1">
    <source>
        <dbReference type="EMBL" id="NMC63605.1"/>
    </source>
</evidence>